<dbReference type="Proteomes" id="UP000307999">
    <property type="component" value="Unassembled WGS sequence"/>
</dbReference>
<dbReference type="EC" id="3.5.1.10" evidence="3 4"/>
<feature type="region of interest" description="Disordered" evidence="5">
    <location>
        <begin position="1"/>
        <end position="31"/>
    </location>
</feature>
<gene>
    <name evidence="3 7" type="primary">purU</name>
    <name evidence="7" type="ORF">E8M12_14180</name>
</gene>
<dbReference type="SUPFAM" id="SSF53328">
    <property type="entry name" value="Formyltransferase"/>
    <property type="match status" value="1"/>
</dbReference>
<organism evidence="7 8">
    <name type="scientific">Thalassotalea mangrovi</name>
    <dbReference type="NCBI Taxonomy" id="2572245"/>
    <lineage>
        <taxon>Bacteria</taxon>
        <taxon>Pseudomonadati</taxon>
        <taxon>Pseudomonadota</taxon>
        <taxon>Gammaproteobacteria</taxon>
        <taxon>Alteromonadales</taxon>
        <taxon>Colwelliaceae</taxon>
        <taxon>Thalassotalea</taxon>
    </lineage>
</organism>
<dbReference type="NCBIfam" id="TIGR00655">
    <property type="entry name" value="PurU"/>
    <property type="match status" value="1"/>
</dbReference>
<reference evidence="7 8" key="1">
    <citation type="submission" date="2019-04" db="EMBL/GenBank/DDBJ databases">
        <title>Thalassotalea guangxiensis sp. nov., isolated from sediment of the coastal wetland.</title>
        <authorList>
            <person name="Zheng S."/>
            <person name="Zhang D."/>
        </authorList>
    </citation>
    <scope>NUCLEOTIDE SEQUENCE [LARGE SCALE GENOMIC DNA]</scope>
    <source>
        <strain evidence="7 8">ZS-4</strain>
    </source>
</reference>
<dbReference type="InterPro" id="IPR044074">
    <property type="entry name" value="PurU_ACT"/>
</dbReference>
<dbReference type="AlphaFoldDB" id="A0A4V5NWY8"/>
<dbReference type="PANTHER" id="PTHR42706">
    <property type="entry name" value="FORMYLTETRAHYDROFOLATE DEFORMYLASE"/>
    <property type="match status" value="1"/>
</dbReference>
<dbReference type="OrthoDB" id="9806170at2"/>
<dbReference type="PROSITE" id="PS51671">
    <property type="entry name" value="ACT"/>
    <property type="match status" value="1"/>
</dbReference>
<dbReference type="InterPro" id="IPR004810">
    <property type="entry name" value="PurU"/>
</dbReference>
<dbReference type="Gene3D" id="3.30.70.260">
    <property type="match status" value="1"/>
</dbReference>
<dbReference type="GO" id="GO:0006189">
    <property type="term" value="P:'de novo' IMP biosynthetic process"/>
    <property type="evidence" value="ECO:0007669"/>
    <property type="project" value="UniProtKB-UniRule"/>
</dbReference>
<keyword evidence="3" id="KW-0658">Purine biosynthesis</keyword>
<dbReference type="CDD" id="cd08648">
    <property type="entry name" value="FMT_core_Formyl-FH4-Hydrolase_C"/>
    <property type="match status" value="1"/>
</dbReference>
<proteinExistence type="inferred from homology"/>
<comment type="pathway">
    <text evidence="3">Purine metabolism; IMP biosynthesis via de novo pathway; formate from 10-formyl-5,6,7,8-tetrahydrofolate: step 1/1.</text>
</comment>
<comment type="function">
    <text evidence="3">Catalyzes the hydrolysis of 10-formyltetrahydrofolate (formyl-FH4) to formate and tetrahydrofolate (FH4).</text>
</comment>
<protein>
    <recommendedName>
        <fullName evidence="3 4">Formyltetrahydrofolate deformylase</fullName>
        <ecNumber evidence="3 4">3.5.1.10</ecNumber>
    </recommendedName>
    <alternativeName>
        <fullName evidence="3">Formyl-FH(4) hydrolase</fullName>
    </alternativeName>
</protein>
<evidence type="ECO:0000313" key="8">
    <source>
        <dbReference type="Proteomes" id="UP000307999"/>
    </source>
</evidence>
<feature type="domain" description="ACT" evidence="6">
    <location>
        <begin position="41"/>
        <end position="120"/>
    </location>
</feature>
<keyword evidence="8" id="KW-1185">Reference proteome</keyword>
<keyword evidence="1 3" id="KW-0554">One-carbon metabolism</keyword>
<comment type="caution">
    <text evidence="7">The sequence shown here is derived from an EMBL/GenBank/DDBJ whole genome shotgun (WGS) entry which is preliminary data.</text>
</comment>
<name>A0A4V5NWY8_9GAMM</name>
<evidence type="ECO:0000256" key="2">
    <source>
        <dbReference type="ARBA" id="ARBA00022801"/>
    </source>
</evidence>
<dbReference type="InterPro" id="IPR002376">
    <property type="entry name" value="Formyl_transf_N"/>
</dbReference>
<dbReference type="CDD" id="cd04875">
    <property type="entry name" value="ACT_F4HF-DF"/>
    <property type="match status" value="1"/>
</dbReference>
<dbReference type="PIRSF" id="PIRSF036480">
    <property type="entry name" value="FormyFH4_hydr"/>
    <property type="match status" value="1"/>
</dbReference>
<evidence type="ECO:0000256" key="5">
    <source>
        <dbReference type="SAM" id="MobiDB-lite"/>
    </source>
</evidence>
<dbReference type="PRINTS" id="PR01575">
    <property type="entry name" value="FFH4HYDRLASE"/>
</dbReference>
<dbReference type="SUPFAM" id="SSF55021">
    <property type="entry name" value="ACT-like"/>
    <property type="match status" value="1"/>
</dbReference>
<dbReference type="InterPro" id="IPR045865">
    <property type="entry name" value="ACT-like_dom_sf"/>
</dbReference>
<evidence type="ECO:0000256" key="4">
    <source>
        <dbReference type="NCBIfam" id="TIGR00655"/>
    </source>
</evidence>
<feature type="active site" evidence="3">
    <location>
        <position position="263"/>
    </location>
</feature>
<dbReference type="GO" id="GO:0008864">
    <property type="term" value="F:formyltetrahydrofolate deformylase activity"/>
    <property type="evidence" value="ECO:0007669"/>
    <property type="project" value="UniProtKB-UniRule"/>
</dbReference>
<evidence type="ECO:0000256" key="1">
    <source>
        <dbReference type="ARBA" id="ARBA00022563"/>
    </source>
</evidence>
<evidence type="ECO:0000313" key="7">
    <source>
        <dbReference type="EMBL" id="TKB43778.1"/>
    </source>
</evidence>
<dbReference type="PANTHER" id="PTHR42706:SF1">
    <property type="entry name" value="FORMYLTETRAHYDROFOLATE DEFORMYLASE 2, MITOCHONDRIAL"/>
    <property type="match status" value="1"/>
</dbReference>
<dbReference type="InterPro" id="IPR041729">
    <property type="entry name" value="Formyl-FH4-Hydrolase_C"/>
</dbReference>
<dbReference type="InterPro" id="IPR036477">
    <property type="entry name" value="Formyl_transf_N_sf"/>
</dbReference>
<comment type="catalytic activity">
    <reaction evidence="3">
        <text>(6R)-10-formyltetrahydrofolate + H2O = (6S)-5,6,7,8-tetrahydrofolate + formate + H(+)</text>
        <dbReference type="Rhea" id="RHEA:19833"/>
        <dbReference type="ChEBI" id="CHEBI:15377"/>
        <dbReference type="ChEBI" id="CHEBI:15378"/>
        <dbReference type="ChEBI" id="CHEBI:15740"/>
        <dbReference type="ChEBI" id="CHEBI:57453"/>
        <dbReference type="ChEBI" id="CHEBI:195366"/>
        <dbReference type="EC" id="3.5.1.10"/>
    </reaction>
</comment>
<dbReference type="UniPathway" id="UPA00074">
    <property type="reaction ID" value="UER00170"/>
</dbReference>
<dbReference type="GO" id="GO:0006730">
    <property type="term" value="P:one-carbon metabolic process"/>
    <property type="evidence" value="ECO:0007669"/>
    <property type="project" value="UniProtKB-KW"/>
</dbReference>
<accession>A0A4V5NWY8</accession>
<dbReference type="InterPro" id="IPR002912">
    <property type="entry name" value="ACT_dom"/>
</dbReference>
<keyword evidence="2 3" id="KW-0378">Hydrolase</keyword>
<dbReference type="EMBL" id="SWDB01000034">
    <property type="protein sequence ID" value="TKB43778.1"/>
    <property type="molecule type" value="Genomic_DNA"/>
</dbReference>
<dbReference type="Gene3D" id="3.40.50.170">
    <property type="entry name" value="Formyl transferase, N-terminal domain"/>
    <property type="match status" value="1"/>
</dbReference>
<sequence length="318" mass="36040">MDSGIKSISKDEVTSLNPADTADGVVAEKERSQNPANKSYLLKLTCPDDLGVMAKITGHLYQHGAFIINARHFADPEQQRFNMRIEFDDRQFSLSQQAFEQEFAGFAAAMNMTYQLRCALSRPKIIIMVSREDHCLNLLLNKWQSGVLKADICAIISNHQNTRKLAEFYGIDFHYLPIDKNYKAQQEAKLWQLFCEYDGDLLVLARYMQILSDDLCTKLQGRAINIHHSFLPGFKGAKPYQQAYDRGVKIIGATAHYVTEDLDEGPIIVQEVKAVDHATTVKDMIEIGHDIEATALARAVRWHVEDRILLNGQRTVIL</sequence>
<dbReference type="HAMAP" id="MF_01927">
    <property type="entry name" value="PurU"/>
    <property type="match status" value="1"/>
</dbReference>
<evidence type="ECO:0000256" key="3">
    <source>
        <dbReference type="HAMAP-Rule" id="MF_01927"/>
    </source>
</evidence>
<dbReference type="Pfam" id="PF00551">
    <property type="entry name" value="Formyl_trans_N"/>
    <property type="match status" value="1"/>
</dbReference>
<evidence type="ECO:0000259" key="6">
    <source>
        <dbReference type="PROSITE" id="PS51671"/>
    </source>
</evidence>
<comment type="similarity">
    <text evidence="3">Belongs to the PurU family.</text>
</comment>
<dbReference type="NCBIfam" id="NF004684">
    <property type="entry name" value="PRK06027.1"/>
    <property type="match status" value="1"/>
</dbReference>